<dbReference type="InterPro" id="IPR042208">
    <property type="entry name" value="D-ser_dehydrat-like_sf"/>
</dbReference>
<dbReference type="InterPro" id="IPR029066">
    <property type="entry name" value="PLP-binding_barrel"/>
</dbReference>
<dbReference type="PANTHER" id="PTHR28004">
    <property type="entry name" value="ZGC:162816-RELATED"/>
    <property type="match status" value="1"/>
</dbReference>
<dbReference type="SMART" id="SM01119">
    <property type="entry name" value="D-ser_dehydrat"/>
    <property type="match status" value="1"/>
</dbReference>
<gene>
    <name evidence="4" type="ORF">D1Z90_09280</name>
</gene>
<dbReference type="Pfam" id="PF01168">
    <property type="entry name" value="Ala_racemase_N"/>
    <property type="match status" value="1"/>
</dbReference>
<dbReference type="CDD" id="cd06818">
    <property type="entry name" value="PLPDE_III_cryptic_DSD"/>
    <property type="match status" value="1"/>
</dbReference>
<dbReference type="InterPro" id="IPR051466">
    <property type="entry name" value="D-amino_acid_metab_enzyme"/>
</dbReference>
<dbReference type="Gene3D" id="2.40.37.20">
    <property type="entry name" value="D-serine dehydratase-like domain"/>
    <property type="match status" value="1"/>
</dbReference>
<dbReference type="GO" id="GO:0016829">
    <property type="term" value="F:lyase activity"/>
    <property type="evidence" value="ECO:0007669"/>
    <property type="project" value="UniProtKB-KW"/>
</dbReference>
<name>A0A418YF61_9GAMM</name>
<dbReference type="OrthoDB" id="9811417at2"/>
<organism evidence="4 5">
    <name type="scientific">Motilimonas pumila</name>
    <dbReference type="NCBI Taxonomy" id="2303987"/>
    <lineage>
        <taxon>Bacteria</taxon>
        <taxon>Pseudomonadati</taxon>
        <taxon>Pseudomonadota</taxon>
        <taxon>Gammaproteobacteria</taxon>
        <taxon>Alteromonadales</taxon>
        <taxon>Alteromonadales genera incertae sedis</taxon>
        <taxon>Motilimonas</taxon>
    </lineage>
</organism>
<evidence type="ECO:0000259" key="3">
    <source>
        <dbReference type="SMART" id="SM01119"/>
    </source>
</evidence>
<evidence type="ECO:0000313" key="4">
    <source>
        <dbReference type="EMBL" id="RJG47895.1"/>
    </source>
</evidence>
<dbReference type="Proteomes" id="UP000283255">
    <property type="component" value="Unassembled WGS sequence"/>
</dbReference>
<dbReference type="InterPro" id="IPR026956">
    <property type="entry name" value="D-ser_dehydrat-like_dom"/>
</dbReference>
<dbReference type="Pfam" id="PF14031">
    <property type="entry name" value="D-ser_dehydrat"/>
    <property type="match status" value="1"/>
</dbReference>
<evidence type="ECO:0000313" key="5">
    <source>
        <dbReference type="Proteomes" id="UP000283255"/>
    </source>
</evidence>
<keyword evidence="5" id="KW-1185">Reference proteome</keyword>
<dbReference type="EMBL" id="QZCH01000010">
    <property type="protein sequence ID" value="RJG47895.1"/>
    <property type="molecule type" value="Genomic_DNA"/>
</dbReference>
<dbReference type="RefSeq" id="WP_119910478.1">
    <property type="nucleotide sequence ID" value="NZ_QZCH01000010.1"/>
</dbReference>
<comment type="similarity">
    <text evidence="1">Belongs to the DSD1 family.</text>
</comment>
<dbReference type="Gene3D" id="3.20.20.10">
    <property type="entry name" value="Alanine racemase"/>
    <property type="match status" value="1"/>
</dbReference>
<proteinExistence type="inferred from homology"/>
<dbReference type="SUPFAM" id="SSF51419">
    <property type="entry name" value="PLP-binding barrel"/>
    <property type="match status" value="1"/>
</dbReference>
<dbReference type="InterPro" id="IPR001608">
    <property type="entry name" value="Ala_racemase_N"/>
</dbReference>
<evidence type="ECO:0000256" key="2">
    <source>
        <dbReference type="ARBA" id="ARBA00023239"/>
    </source>
</evidence>
<dbReference type="PANTHER" id="PTHR28004:SF8">
    <property type="entry name" value="D-SERINE DEAMINASE"/>
    <property type="match status" value="1"/>
</dbReference>
<keyword evidence="2" id="KW-0456">Lyase</keyword>
<dbReference type="AlphaFoldDB" id="A0A418YF61"/>
<evidence type="ECO:0000256" key="1">
    <source>
        <dbReference type="ARBA" id="ARBA00005323"/>
    </source>
</evidence>
<sequence>MQPSTSSLHKGISTFVPGQQNLLAQDISLPAAVLYQSRIDNNLAWMQGYANQTQVKLAPHGKTTMAPGLFQQQMAAGAWAITLASAPQVQVAYHHGIKRVILANELVGKSNMQMIADLLQDPDFEFYCLTDSAQHAKLLADFFGHVKTPLKVLLEIGVSGGRCGCRTPEQIQQTLDVIHTSEYLQLAGVEFYEGVIHGDNEVTLIKQFVAHMIEQTLTLLAAKAFDTSRVLLTGAGSAWYDLVAESFQQARLPSQIIPVIRPGCYLIHDTGIYQSSQQALKQRSQVACDIKGDLSSALEVWAYVQSIPEPGHAIIGMGKRDTAFDAGLPSPELLVKPGDGIDNVVTLDSQWQLTDIMDQHAYLSFPEGAALKVGDMIAFSTSHPCLTFDKWKQLAVIDDEYQVIDMMRTYF</sequence>
<feature type="domain" description="D-serine dehydratase-like" evidence="3">
    <location>
        <begin position="297"/>
        <end position="398"/>
    </location>
</feature>
<reference evidence="4 5" key="2">
    <citation type="submission" date="2019-01" db="EMBL/GenBank/DDBJ databases">
        <title>Motilimonas pumilus sp. nov., isolated from the gut of sea cucumber (Apostichopus japonicus).</title>
        <authorList>
            <person name="Wang F.-Q."/>
            <person name="Ren L.-H."/>
            <person name="Lin Y.-W."/>
            <person name="Sun G.-H."/>
            <person name="Du Z.-J."/>
            <person name="Zhao J.-X."/>
            <person name="Liu X.-J."/>
            <person name="Liu L.-J."/>
        </authorList>
    </citation>
    <scope>NUCLEOTIDE SEQUENCE [LARGE SCALE GENOMIC DNA]</scope>
    <source>
        <strain evidence="4 5">PLHSC7-2</strain>
    </source>
</reference>
<comment type="caution">
    <text evidence="4">The sequence shown here is derived from an EMBL/GenBank/DDBJ whole genome shotgun (WGS) entry which is preliminary data.</text>
</comment>
<reference evidence="4 5" key="1">
    <citation type="submission" date="2018-09" db="EMBL/GenBank/DDBJ databases">
        <authorList>
            <person name="Wang F."/>
        </authorList>
    </citation>
    <scope>NUCLEOTIDE SEQUENCE [LARGE SCALE GENOMIC DNA]</scope>
    <source>
        <strain evidence="4 5">PLHSC7-2</strain>
    </source>
</reference>
<accession>A0A418YF61</accession>
<protein>
    <submittedName>
        <fullName evidence="4">Amino acid deaminase</fullName>
    </submittedName>
</protein>